<dbReference type="VEuPathDB" id="VectorBase:PHUM474970"/>
<dbReference type="GO" id="GO:0016020">
    <property type="term" value="C:membrane"/>
    <property type="evidence" value="ECO:0007669"/>
    <property type="project" value="UniProtKB-SubCell"/>
</dbReference>
<evidence type="ECO:0000256" key="5">
    <source>
        <dbReference type="ARBA" id="ARBA00023136"/>
    </source>
</evidence>
<gene>
    <name evidence="10" type="primary">8239154</name>
    <name evidence="9" type="ORF">Phum_PHUM474970</name>
</gene>
<comment type="similarity">
    <text evidence="7">Belongs to the DHHC palmitoyltransferase family.</text>
</comment>
<feature type="transmembrane region" description="Helical" evidence="7">
    <location>
        <begin position="51"/>
        <end position="77"/>
    </location>
</feature>
<dbReference type="GO" id="GO:0019706">
    <property type="term" value="F:protein-cysteine S-palmitoyltransferase activity"/>
    <property type="evidence" value="ECO:0007669"/>
    <property type="project" value="UniProtKB-EC"/>
</dbReference>
<keyword evidence="11" id="KW-1185">Reference proteome</keyword>
<evidence type="ECO:0000256" key="2">
    <source>
        <dbReference type="ARBA" id="ARBA00022679"/>
    </source>
</evidence>
<dbReference type="KEGG" id="phu:Phum_PHUM474970"/>
<evidence type="ECO:0000313" key="11">
    <source>
        <dbReference type="Proteomes" id="UP000009046"/>
    </source>
</evidence>
<accession>E0VW68</accession>
<feature type="transmembrane region" description="Helical" evidence="7">
    <location>
        <begin position="198"/>
        <end position="219"/>
    </location>
</feature>
<feature type="transmembrane region" description="Helical" evidence="7">
    <location>
        <begin position="20"/>
        <end position="39"/>
    </location>
</feature>
<dbReference type="OrthoDB" id="302728at2759"/>
<dbReference type="InParanoid" id="E0VW68"/>
<comment type="catalytic activity">
    <reaction evidence="7">
        <text>L-cysteinyl-[protein] + hexadecanoyl-CoA = S-hexadecanoyl-L-cysteinyl-[protein] + CoA</text>
        <dbReference type="Rhea" id="RHEA:36683"/>
        <dbReference type="Rhea" id="RHEA-COMP:10131"/>
        <dbReference type="Rhea" id="RHEA-COMP:11032"/>
        <dbReference type="ChEBI" id="CHEBI:29950"/>
        <dbReference type="ChEBI" id="CHEBI:57287"/>
        <dbReference type="ChEBI" id="CHEBI:57379"/>
        <dbReference type="ChEBI" id="CHEBI:74151"/>
        <dbReference type="EC" id="2.3.1.225"/>
    </reaction>
</comment>
<keyword evidence="6 7" id="KW-0012">Acyltransferase</keyword>
<proteinExistence type="inferred from homology"/>
<reference evidence="10" key="3">
    <citation type="submission" date="2020-05" db="UniProtKB">
        <authorList>
            <consortium name="EnsemblMetazoa"/>
        </authorList>
    </citation>
    <scope>IDENTIFICATION</scope>
    <source>
        <strain evidence="10">USDA</strain>
    </source>
</reference>
<comment type="subcellular location">
    <subcellularLocation>
        <location evidence="1">Membrane</location>
        <topology evidence="1">Multi-pass membrane protein</topology>
    </subcellularLocation>
</comment>
<dbReference type="PANTHER" id="PTHR12246">
    <property type="entry name" value="PALMITOYLTRANSFERASE ZDHHC16"/>
    <property type="match status" value="1"/>
</dbReference>
<dbReference type="eggNOG" id="KOG1311">
    <property type="taxonomic scope" value="Eukaryota"/>
</dbReference>
<dbReference type="Proteomes" id="UP000009046">
    <property type="component" value="Unassembled WGS sequence"/>
</dbReference>
<keyword evidence="3 7" id="KW-0812">Transmembrane</keyword>
<dbReference type="InterPro" id="IPR039859">
    <property type="entry name" value="PFA4/ZDH16/20/ERF2-like"/>
</dbReference>
<evidence type="ECO:0000313" key="9">
    <source>
        <dbReference type="EMBL" id="EEB17624.1"/>
    </source>
</evidence>
<name>E0VW68_PEDHC</name>
<keyword evidence="4 7" id="KW-1133">Transmembrane helix</keyword>
<dbReference type="STRING" id="121224.E0VW68"/>
<evidence type="ECO:0000256" key="1">
    <source>
        <dbReference type="ARBA" id="ARBA00004141"/>
    </source>
</evidence>
<dbReference type="EMBL" id="AAZO01005758">
    <property type="status" value="NOT_ANNOTATED_CDS"/>
    <property type="molecule type" value="Genomic_DNA"/>
</dbReference>
<dbReference type="GeneID" id="8239154"/>
<dbReference type="InterPro" id="IPR001594">
    <property type="entry name" value="Palmitoyltrfase_DHHC"/>
</dbReference>
<dbReference type="EnsemblMetazoa" id="PHUM474970-RA">
    <property type="protein sequence ID" value="PHUM474970-PA"/>
    <property type="gene ID" value="PHUM474970"/>
</dbReference>
<dbReference type="PROSITE" id="PS50216">
    <property type="entry name" value="DHHC"/>
    <property type="match status" value="1"/>
</dbReference>
<sequence length="283" mass="32977">MKELMFKRRVNLLPKNFLEYPCLLFIIFIIPVTYWFEIWVVLPCLFAEYPIVYWSCFLFGHFILHNVVGNLLGILMLDTSINGRIMPTADVPGVRYCSICNSYTPPRSFHCSSCNTCILKRDHHCVFTSCCIGFFNHRFFFYFVFYLMIATSLFAPFNLYFVKSNLSLNHYNLAFAILFPFAALLLDLGSDTFDINLLYLLISVIGIIGILFCTSWFYFHLKLILKGTVVYEMKNLNNIYNLGKRKNLEMVFGQRWPLTWVSPFLYSQLPCDGISFPVISLPT</sequence>
<dbReference type="HOGENOM" id="CLU_027721_5_1_1"/>
<evidence type="ECO:0000313" key="10">
    <source>
        <dbReference type="EnsemblMetazoa" id="PHUM474970-PA"/>
    </source>
</evidence>
<organism>
    <name type="scientific">Pediculus humanus subsp. corporis</name>
    <name type="common">Body louse</name>
    <dbReference type="NCBI Taxonomy" id="121224"/>
    <lineage>
        <taxon>Eukaryota</taxon>
        <taxon>Metazoa</taxon>
        <taxon>Ecdysozoa</taxon>
        <taxon>Arthropoda</taxon>
        <taxon>Hexapoda</taxon>
        <taxon>Insecta</taxon>
        <taxon>Pterygota</taxon>
        <taxon>Neoptera</taxon>
        <taxon>Paraneoptera</taxon>
        <taxon>Psocodea</taxon>
        <taxon>Troctomorpha</taxon>
        <taxon>Phthiraptera</taxon>
        <taxon>Anoplura</taxon>
        <taxon>Pediculidae</taxon>
        <taxon>Pediculus</taxon>
    </lineage>
</organism>
<reference evidence="9" key="2">
    <citation type="submission" date="2007-04" db="EMBL/GenBank/DDBJ databases">
        <title>The genome of the human body louse.</title>
        <authorList>
            <consortium name="The Human Body Louse Genome Consortium"/>
            <person name="Kirkness E."/>
            <person name="Walenz B."/>
            <person name="Hass B."/>
            <person name="Bruggner R."/>
            <person name="Strausberg R."/>
        </authorList>
    </citation>
    <scope>NUCLEOTIDE SEQUENCE</scope>
    <source>
        <strain evidence="9">USDA</strain>
    </source>
</reference>
<feature type="transmembrane region" description="Helical" evidence="7">
    <location>
        <begin position="168"/>
        <end position="186"/>
    </location>
</feature>
<keyword evidence="5 7" id="KW-0472">Membrane</keyword>
<dbReference type="Pfam" id="PF01529">
    <property type="entry name" value="DHHC"/>
    <property type="match status" value="1"/>
</dbReference>
<feature type="domain" description="Palmitoyltransferase DHHC" evidence="8">
    <location>
        <begin position="95"/>
        <end position="235"/>
    </location>
</feature>
<dbReference type="AlphaFoldDB" id="E0VW68"/>
<dbReference type="FunCoup" id="E0VW68">
    <property type="interactions" value="773"/>
</dbReference>
<dbReference type="CTD" id="8239154"/>
<dbReference type="EC" id="2.3.1.225" evidence="7"/>
<evidence type="ECO:0000259" key="8">
    <source>
        <dbReference type="Pfam" id="PF01529"/>
    </source>
</evidence>
<evidence type="ECO:0000256" key="3">
    <source>
        <dbReference type="ARBA" id="ARBA00022692"/>
    </source>
</evidence>
<dbReference type="OMA" id="RMHLTWL"/>
<evidence type="ECO:0000256" key="4">
    <source>
        <dbReference type="ARBA" id="ARBA00022989"/>
    </source>
</evidence>
<dbReference type="RefSeq" id="XP_002430362.1">
    <property type="nucleotide sequence ID" value="XM_002430317.1"/>
</dbReference>
<evidence type="ECO:0000256" key="7">
    <source>
        <dbReference type="RuleBase" id="RU079119"/>
    </source>
</evidence>
<keyword evidence="2 7" id="KW-0808">Transferase</keyword>
<protein>
    <recommendedName>
        <fullName evidence="7">Palmitoyltransferase</fullName>
        <ecNumber evidence="7">2.3.1.225</ecNumber>
    </recommendedName>
</protein>
<reference evidence="9" key="1">
    <citation type="submission" date="2007-04" db="EMBL/GenBank/DDBJ databases">
        <title>Annotation of Pediculus humanus corporis strain USDA.</title>
        <authorList>
            <person name="Kirkness E."/>
            <person name="Hannick L."/>
            <person name="Hass B."/>
            <person name="Bruggner R."/>
            <person name="Lawson D."/>
            <person name="Bidwell S."/>
            <person name="Joardar V."/>
            <person name="Caler E."/>
            <person name="Walenz B."/>
            <person name="Inman J."/>
            <person name="Schobel S."/>
            <person name="Galinsky K."/>
            <person name="Amedeo P."/>
            <person name="Strausberg R."/>
        </authorList>
    </citation>
    <scope>NUCLEOTIDE SEQUENCE</scope>
    <source>
        <strain evidence="9">USDA</strain>
    </source>
</reference>
<comment type="domain">
    <text evidence="7">The DHHC domain is required for palmitoyltransferase activity.</text>
</comment>
<evidence type="ECO:0000256" key="6">
    <source>
        <dbReference type="ARBA" id="ARBA00023315"/>
    </source>
</evidence>
<dbReference type="EMBL" id="DS235817">
    <property type="protein sequence ID" value="EEB17624.1"/>
    <property type="molecule type" value="Genomic_DNA"/>
</dbReference>
<feature type="transmembrane region" description="Helical" evidence="7">
    <location>
        <begin position="139"/>
        <end position="162"/>
    </location>
</feature>